<dbReference type="OrthoDB" id="250836at2759"/>
<dbReference type="Gene3D" id="2.120.10.30">
    <property type="entry name" value="TolB, C-terminal domain"/>
    <property type="match status" value="2"/>
</dbReference>
<feature type="domain" description="B box-type" evidence="7">
    <location>
        <begin position="732"/>
        <end position="775"/>
    </location>
</feature>
<dbReference type="InterPro" id="IPR001841">
    <property type="entry name" value="Znf_RING"/>
</dbReference>
<keyword evidence="1" id="KW-0479">Metal-binding</keyword>
<keyword evidence="9" id="KW-1185">Reference proteome</keyword>
<dbReference type="SUPFAM" id="SSF57845">
    <property type="entry name" value="B-box zinc-binding domain"/>
    <property type="match status" value="2"/>
</dbReference>
<dbReference type="Pfam" id="PF00643">
    <property type="entry name" value="zf-B_box"/>
    <property type="match status" value="2"/>
</dbReference>
<feature type="domain" description="B box-type" evidence="7">
    <location>
        <begin position="678"/>
        <end position="725"/>
    </location>
</feature>
<dbReference type="InterPro" id="IPR011042">
    <property type="entry name" value="6-blade_b-propeller_TolB-like"/>
</dbReference>
<evidence type="ECO:0000256" key="5">
    <source>
        <dbReference type="SAM" id="Coils"/>
    </source>
</evidence>
<keyword evidence="5" id="KW-0175">Coiled coil</keyword>
<dbReference type="InterPro" id="IPR000315">
    <property type="entry name" value="Znf_B-box"/>
</dbReference>
<dbReference type="GeneID" id="119732361"/>
<evidence type="ECO:0000259" key="6">
    <source>
        <dbReference type="PROSITE" id="PS50089"/>
    </source>
</evidence>
<dbReference type="SMART" id="SM00184">
    <property type="entry name" value="RING"/>
    <property type="match status" value="3"/>
</dbReference>
<dbReference type="SUPFAM" id="SSF57850">
    <property type="entry name" value="RING/U-box"/>
    <property type="match status" value="2"/>
</dbReference>
<feature type="coiled-coil region" evidence="5">
    <location>
        <begin position="232"/>
        <end position="263"/>
    </location>
</feature>
<dbReference type="PANTHER" id="PTHR25462:SF296">
    <property type="entry name" value="MEIOTIC P26, ISOFORM F"/>
    <property type="match status" value="1"/>
</dbReference>
<dbReference type="GO" id="GO:0008270">
    <property type="term" value="F:zinc ion binding"/>
    <property type="evidence" value="ECO:0007669"/>
    <property type="project" value="UniProtKB-KW"/>
</dbReference>
<dbReference type="EnsemblMetazoa" id="XM_038205818.1">
    <property type="protein sequence ID" value="XP_038061746.1"/>
    <property type="gene ID" value="LOC119732361"/>
</dbReference>
<dbReference type="Pfam" id="PF00097">
    <property type="entry name" value="zf-C3HC4"/>
    <property type="match status" value="2"/>
</dbReference>
<evidence type="ECO:0000256" key="4">
    <source>
        <dbReference type="PROSITE-ProRule" id="PRU00024"/>
    </source>
</evidence>
<dbReference type="InterPro" id="IPR017907">
    <property type="entry name" value="Znf_RING_CS"/>
</dbReference>
<protein>
    <submittedName>
        <fullName evidence="8">Uncharacterized protein</fullName>
    </submittedName>
</protein>
<feature type="domain" description="RING-type" evidence="6">
    <location>
        <begin position="22"/>
        <end position="66"/>
    </location>
</feature>
<dbReference type="PROSITE" id="PS00028">
    <property type="entry name" value="ZINC_FINGER_C2H2_1"/>
    <property type="match status" value="2"/>
</dbReference>
<dbReference type="PANTHER" id="PTHR25462">
    <property type="entry name" value="BONUS, ISOFORM C-RELATED"/>
    <property type="match status" value="1"/>
</dbReference>
<proteinExistence type="predicted"/>
<dbReference type="SMART" id="SM00336">
    <property type="entry name" value="BBOX"/>
    <property type="match status" value="4"/>
</dbReference>
<dbReference type="PROSITE" id="PS50119">
    <property type="entry name" value="ZF_BBOX"/>
    <property type="match status" value="4"/>
</dbReference>
<keyword evidence="2 4" id="KW-0863">Zinc-finger</keyword>
<accession>A0A914AE30</accession>
<dbReference type="InterPro" id="IPR013083">
    <property type="entry name" value="Znf_RING/FYVE/PHD"/>
</dbReference>
<evidence type="ECO:0000313" key="8">
    <source>
        <dbReference type="EnsemblMetazoa" id="XP_038061746.1"/>
    </source>
</evidence>
<dbReference type="OMA" id="AICYTEY"/>
<dbReference type="InterPro" id="IPR013087">
    <property type="entry name" value="Znf_C2H2_type"/>
</dbReference>
<organism evidence="8 9">
    <name type="scientific">Patiria miniata</name>
    <name type="common">Bat star</name>
    <name type="synonym">Asterina miniata</name>
    <dbReference type="NCBI Taxonomy" id="46514"/>
    <lineage>
        <taxon>Eukaryota</taxon>
        <taxon>Metazoa</taxon>
        <taxon>Echinodermata</taxon>
        <taxon>Eleutherozoa</taxon>
        <taxon>Asterozoa</taxon>
        <taxon>Asteroidea</taxon>
        <taxon>Valvatacea</taxon>
        <taxon>Valvatida</taxon>
        <taxon>Asterinidae</taxon>
        <taxon>Patiria</taxon>
    </lineage>
</organism>
<evidence type="ECO:0000256" key="2">
    <source>
        <dbReference type="ARBA" id="ARBA00022771"/>
    </source>
</evidence>
<dbReference type="InterPro" id="IPR018957">
    <property type="entry name" value="Znf_C3HC4_RING-type"/>
</dbReference>
<dbReference type="Gene3D" id="3.30.160.60">
    <property type="entry name" value="Classic Zinc Finger"/>
    <property type="match status" value="2"/>
</dbReference>
<reference evidence="8" key="1">
    <citation type="submission" date="2022-11" db="UniProtKB">
        <authorList>
            <consortium name="EnsemblMetazoa"/>
        </authorList>
    </citation>
    <scope>IDENTIFICATION</scope>
</reference>
<dbReference type="SUPFAM" id="SSF101898">
    <property type="entry name" value="NHL repeat"/>
    <property type="match status" value="1"/>
</dbReference>
<feature type="domain" description="RING-type" evidence="6">
    <location>
        <begin position="616"/>
        <end position="660"/>
    </location>
</feature>
<keyword evidence="3" id="KW-0862">Zinc</keyword>
<dbReference type="Proteomes" id="UP000887568">
    <property type="component" value="Unplaced"/>
</dbReference>
<feature type="coiled-coil region" evidence="5">
    <location>
        <begin position="826"/>
        <end position="857"/>
    </location>
</feature>
<evidence type="ECO:0000256" key="1">
    <source>
        <dbReference type="ARBA" id="ARBA00022723"/>
    </source>
</evidence>
<dbReference type="PROSITE" id="PS50089">
    <property type="entry name" value="ZF_RING_2"/>
    <property type="match status" value="2"/>
</dbReference>
<dbReference type="CDD" id="cd22249">
    <property type="entry name" value="UDM1_RNF168_RNF169-like"/>
    <property type="match status" value="1"/>
</dbReference>
<feature type="domain" description="B box-type" evidence="7">
    <location>
        <begin position="84"/>
        <end position="131"/>
    </location>
</feature>
<dbReference type="RefSeq" id="XP_038061746.1">
    <property type="nucleotide sequence ID" value="XM_038205818.1"/>
</dbReference>
<dbReference type="InterPro" id="IPR047153">
    <property type="entry name" value="TRIM45/56/19-like"/>
</dbReference>
<evidence type="ECO:0000313" key="9">
    <source>
        <dbReference type="Proteomes" id="UP000887568"/>
    </source>
</evidence>
<sequence length="1092" mass="121902">MAERGECGPPGDEPHQDEPQECAICYTEYIDPRLLECSHKFCLKCLRELSETPTKEDEIIVCPMCRARTVIPQGGVQALPQSSEYQIKCQACDEANPAVSKCLDCDYYLCCECQAAHQRLAQLRTHRIAKLDRGGKLKSKNKCEHHPDQDLCFYCNTCEDLICKECTSTRHKKSVHSFDDLSLAMTKCKQEVGALVSQTEKNIQEFLSANPSPDDSRKRLETMLTKTRIQISLKAEKEIAKIRQKEEQLRQEAEELVAKRDKEFAFATTARKVLSNVSKVMTSTSSHEVLWAKKKLLRELKAHKELKKAVHKQSFLGLHASEVDGEIGTLVQQEKWECKSRVNVGQVNHFAVFSAGDVATSNTSELKIMNLKGEVLAKKTTIPSTAGDPNEVQNPTALAVNNSDDVVVLDSPLVKTFDKELKLLHHFTPGKEADIDGTPTCLAVSDSYIAIGYKDKEQISLHNSDGSLIRKVAAPMIAEHLTTNSQQLIYTNESKRRMIAIDLNGKQSFNLWGKDWIPRGLCCDVGGDIYVIVGDYVQHYGQTNPTLISSWSLEFSTYQGSVATDITFSLPGLMLAASDKGFIRYNSAECCYFSDMAERGECGPAADEPQEKPQECAICYTEYIDPRLLECSHKFCLKCLKELSETPTKEDDIIVCPMCRARTVIPQGGVQALPQSSEYQIKCQACDEANTAVSKCLDCDYYLCCECKEAHQRFAQLRTHRIASLDRGGKLKSQNKCEHHPDQNLCFYCNTCELLICNECTTTRHNRSVHSYDDLGLAMKKCKQEVDALVSQTEKNIKEFLSANPSPDDSRKRLNMRLTKTRIRISLKAEKEIAKIRQKEEQLRHEAEELVAKTDKEFTFASTARPVLSNVSKVMTSPSSPEVLGAKKKLLRELKAHRDLKTAVHKQSFLGLHASEVDGEIGTLVQQEKWECKSRVNVGQVNHFAVFSAGDVATSNTSELKIMNLKGEVLAKKTTIPSTAGDPNEVQNPTALAVNNSDDLVVLDSPLVNTFNKKLKLLHHFTPGSEADIDGTPTCLAVSDSYIAVGYQDKEQISLHNSDGSLIRKVAAPMIAEHLTTNSQQLIYIDENKCNM</sequence>
<dbReference type="AlphaFoldDB" id="A0A914AE30"/>
<evidence type="ECO:0000256" key="3">
    <source>
        <dbReference type="ARBA" id="ARBA00022833"/>
    </source>
</evidence>
<feature type="domain" description="B box-type" evidence="7">
    <location>
        <begin position="138"/>
        <end position="181"/>
    </location>
</feature>
<evidence type="ECO:0000259" key="7">
    <source>
        <dbReference type="PROSITE" id="PS50119"/>
    </source>
</evidence>
<dbReference type="PROSITE" id="PS00518">
    <property type="entry name" value="ZF_RING_1"/>
    <property type="match status" value="2"/>
</dbReference>
<dbReference type="Gene3D" id="3.30.40.10">
    <property type="entry name" value="Zinc/RING finger domain, C3HC4 (zinc finger)"/>
    <property type="match status" value="2"/>
</dbReference>
<name>A0A914AE30_PATMI</name>